<dbReference type="Proteomes" id="UP000050509">
    <property type="component" value="Unassembled WGS sequence"/>
</dbReference>
<dbReference type="InterPro" id="IPR025403">
    <property type="entry name" value="TgpA-like_C"/>
</dbReference>
<protein>
    <recommendedName>
        <fullName evidence="2">Protein-glutamine gamma-glutamyltransferase-like C-terminal domain-containing protein</fullName>
    </recommendedName>
</protein>
<keyword evidence="1" id="KW-0812">Transmembrane</keyword>
<feature type="transmembrane region" description="Helical" evidence="1">
    <location>
        <begin position="239"/>
        <end position="260"/>
    </location>
</feature>
<feature type="transmembrane region" description="Helical" evidence="1">
    <location>
        <begin position="173"/>
        <end position="199"/>
    </location>
</feature>
<feature type="transmembrane region" description="Helical" evidence="1">
    <location>
        <begin position="137"/>
        <end position="161"/>
    </location>
</feature>
<evidence type="ECO:0000256" key="1">
    <source>
        <dbReference type="SAM" id="Phobius"/>
    </source>
</evidence>
<feature type="transmembrane region" description="Helical" evidence="1">
    <location>
        <begin position="108"/>
        <end position="125"/>
    </location>
</feature>
<reference evidence="3 4" key="1">
    <citation type="submission" date="2015-09" db="EMBL/GenBank/DDBJ databases">
        <title>Draft genome sequence of Kouleothrix aurantiaca JCM 19913.</title>
        <authorList>
            <person name="Hemp J."/>
        </authorList>
    </citation>
    <scope>NUCLEOTIDE SEQUENCE [LARGE SCALE GENOMIC DNA]</scope>
    <source>
        <strain evidence="3 4">COM-B</strain>
    </source>
</reference>
<name>A0A0P9CVX8_9CHLR</name>
<gene>
    <name evidence="3" type="ORF">SE17_28895</name>
</gene>
<dbReference type="EMBL" id="LJCR01001578">
    <property type="protein sequence ID" value="KPV50104.1"/>
    <property type="molecule type" value="Genomic_DNA"/>
</dbReference>
<sequence>HALAGLGLLAALWAAKVSAFDNASLLSGWGDALGALVTFSDPRAGAAYLALLVGLYCFWRGTRLALHDSVSLHRLFRLATVMLMLIVGVGFLGSGGRPGLSELASTEVLSFFAVGLLAIALAAASDERETELQRMGWRGLLTLAGAIVLVLSLGVLVSALFGHEAAQIVRVAWQAFIFLIALIIAPLLYLLATAFEWLFRLLHLERIFDIAPPPVQPPAADLPPAAQGVLGIFPPWVQVLIQAVLAIVPVLIILLLLYFLRSRRRRSTSPDEGRVSLWSWSGLADDLLGLLGKLRPAQAGGGLRDALARLRGTDPASRIRRSYIRLLLLGEAREQPRNAPQTAREYGPVAKAIVPGAAQPVATLTDAYERARYNPAGASPADADAAERAWAAIEQASARKETR</sequence>
<dbReference type="Pfam" id="PF13559">
    <property type="entry name" value="DUF4129"/>
    <property type="match status" value="1"/>
</dbReference>
<evidence type="ECO:0000313" key="4">
    <source>
        <dbReference type="Proteomes" id="UP000050509"/>
    </source>
</evidence>
<comment type="caution">
    <text evidence="3">The sequence shown here is derived from an EMBL/GenBank/DDBJ whole genome shotgun (WGS) entry which is preliminary data.</text>
</comment>
<keyword evidence="4" id="KW-1185">Reference proteome</keyword>
<feature type="non-terminal residue" evidence="3">
    <location>
        <position position="1"/>
    </location>
</feature>
<organism evidence="3 4">
    <name type="scientific">Kouleothrix aurantiaca</name>
    <dbReference type="NCBI Taxonomy" id="186479"/>
    <lineage>
        <taxon>Bacteria</taxon>
        <taxon>Bacillati</taxon>
        <taxon>Chloroflexota</taxon>
        <taxon>Chloroflexia</taxon>
        <taxon>Chloroflexales</taxon>
        <taxon>Roseiflexineae</taxon>
        <taxon>Roseiflexaceae</taxon>
        <taxon>Kouleothrix</taxon>
    </lineage>
</organism>
<evidence type="ECO:0000313" key="3">
    <source>
        <dbReference type="EMBL" id="KPV50104.1"/>
    </source>
</evidence>
<proteinExistence type="predicted"/>
<evidence type="ECO:0000259" key="2">
    <source>
        <dbReference type="Pfam" id="PF13559"/>
    </source>
</evidence>
<feature type="domain" description="Protein-glutamine gamma-glutamyltransferase-like C-terminal" evidence="2">
    <location>
        <begin position="323"/>
        <end position="390"/>
    </location>
</feature>
<dbReference type="AlphaFoldDB" id="A0A0P9CVX8"/>
<accession>A0A0P9CVX8</accession>
<feature type="transmembrane region" description="Helical" evidence="1">
    <location>
        <begin position="74"/>
        <end position="96"/>
    </location>
</feature>
<keyword evidence="1" id="KW-1133">Transmembrane helix</keyword>
<keyword evidence="1" id="KW-0472">Membrane</keyword>